<feature type="region of interest" description="Disordered" evidence="6">
    <location>
        <begin position="552"/>
        <end position="625"/>
    </location>
</feature>
<name>A0A8E0VJF0_9TREM</name>
<dbReference type="AlphaFoldDB" id="A0A8E0VJF0"/>
<accession>A0A8E0VJF0</accession>
<feature type="region of interest" description="Disordered" evidence="6">
    <location>
        <begin position="13"/>
        <end position="42"/>
    </location>
</feature>
<feature type="compositionally biased region" description="Acidic residues" evidence="6">
    <location>
        <begin position="29"/>
        <end position="41"/>
    </location>
</feature>
<dbReference type="Proteomes" id="UP000728185">
    <property type="component" value="Unassembled WGS sequence"/>
</dbReference>
<dbReference type="PANTHER" id="PTHR12241">
    <property type="entry name" value="TUBULIN POLYGLUTAMYLASE"/>
    <property type="match status" value="1"/>
</dbReference>
<proteinExistence type="inferred from homology"/>
<dbReference type="Pfam" id="PF03133">
    <property type="entry name" value="TTL"/>
    <property type="match status" value="1"/>
</dbReference>
<sequence>MSQLIPESFLIQCVGDHDENNRSQMVSSSDEEGEENEMTENDDLKTVDGIPFLGLIDEENILTLPPEGYGEASDNEGSEDWIAIKDEAFPRSDSPLRNPKFHSAGITRMKKKKRKKSYTVNLTNCKYDSVRRVLRRFGFREVDEDEEWNLYWTDFSVSLERVVLMKTWQKINHFPGMSEICRKDSLARNLNRMLKAFPKDYNIFPKTWCLPSDWNELQTYVRKYKSRTYILKPDTGCQGKGIYITRSFKEIRPMENMICQVYLSKPFLIDGYKFDMRVYVLLTSCDPLRIYVFRDGLVRFTTIPYAEPNQRNMHNMYMHLTNYAVQKHSEGFVRDDEEGGTKRRITTLNRWFVEHGHDVKKIWAEVDDVIVKTIFSGYSVLRHNYRTCFPNHVQTSACFEILGFDIMFNHKLKPYVLEVNHSPSFTTDSKLDREIKEAMLWDTLNLTHFGTLNKRKCIEDERKRIRNRLLNKTARKDVKDATEKEQARYLAISDKYERNHMGNYRRIYPTDDSQKYDQFLSPNATFYQETMTYKVRSECARQQREEIRQKHEKEGMLFNRQKPPLPPESPAPKRSYAKPQMQRNPSRTSNSVNLRTIKLLRSAAEPRATEHTWGDHGGPSPIESIEDLKNASIDNVNSEKVNSRMQELWQPLPILPDEEAERLEGLQQRERFMRSIGLIEAIHRLLYNSRGVTSSTLAKDANFGKLIHKKNDPSSTNFLAGHEKKREGESAASVHTFDPSRTLSNGCLNRKPSITRLNHAQNTLRKNDTLMIKATRPDASESRTRTPFAMPECEHQSANHRSRSPFFTVGHKINTIPNNSLKRHMSATRFPSATVGESYGIISSMNGFRPTFYGRPHKPLPGLEVNNSSGFHQMNSYSAPGCTVNSSLGGSTMNNSGYPVRVHDHLSRPWEQPHEVIVRHFPARNTCVGQRFQKGCHSASKCSDLRDVNGYNDPTQEKFKGDVWKQPWQNPTALIKGAPKKGGFVSMIHFLV</sequence>
<dbReference type="SUPFAM" id="SSF56059">
    <property type="entry name" value="Glutathione synthetase ATP-binding domain-like"/>
    <property type="match status" value="1"/>
</dbReference>
<keyword evidence="3" id="KW-0493">Microtubule</keyword>
<evidence type="ECO:0000313" key="7">
    <source>
        <dbReference type="EMBL" id="KAA0197029.1"/>
    </source>
</evidence>
<dbReference type="GO" id="GO:0005524">
    <property type="term" value="F:ATP binding"/>
    <property type="evidence" value="ECO:0007669"/>
    <property type="project" value="UniProtKB-KW"/>
</dbReference>
<dbReference type="InterPro" id="IPR004344">
    <property type="entry name" value="TTL/TTLL_fam"/>
</dbReference>
<evidence type="ECO:0000313" key="8">
    <source>
        <dbReference type="Proteomes" id="UP000728185"/>
    </source>
</evidence>
<dbReference type="Gene3D" id="3.30.470.20">
    <property type="entry name" value="ATP-grasp fold, B domain"/>
    <property type="match status" value="1"/>
</dbReference>
<evidence type="ECO:0000256" key="3">
    <source>
        <dbReference type="ARBA" id="ARBA00022701"/>
    </source>
</evidence>
<reference evidence="7" key="1">
    <citation type="submission" date="2019-05" db="EMBL/GenBank/DDBJ databases">
        <title>Annotation for the trematode Fasciolopsis buski.</title>
        <authorList>
            <person name="Choi Y.-J."/>
        </authorList>
    </citation>
    <scope>NUCLEOTIDE SEQUENCE</scope>
    <source>
        <strain evidence="7">HT</strain>
        <tissue evidence="7">Whole worm</tissue>
    </source>
</reference>
<gene>
    <name evidence="7" type="ORF">FBUS_03001</name>
</gene>
<protein>
    <submittedName>
        <fullName evidence="7">Tubulin polyglutamylase TTLL13</fullName>
    </submittedName>
</protein>
<dbReference type="EMBL" id="LUCM01002669">
    <property type="protein sequence ID" value="KAA0197029.1"/>
    <property type="molecule type" value="Genomic_DNA"/>
</dbReference>
<dbReference type="PROSITE" id="PS51221">
    <property type="entry name" value="TTL"/>
    <property type="match status" value="1"/>
</dbReference>
<dbReference type="GO" id="GO:0070740">
    <property type="term" value="F:tubulin-glutamic acid ligase activity"/>
    <property type="evidence" value="ECO:0007669"/>
    <property type="project" value="TreeGrafter"/>
</dbReference>
<evidence type="ECO:0000256" key="2">
    <source>
        <dbReference type="ARBA" id="ARBA00022598"/>
    </source>
</evidence>
<evidence type="ECO:0000256" key="6">
    <source>
        <dbReference type="SAM" id="MobiDB-lite"/>
    </source>
</evidence>
<dbReference type="GO" id="GO:0005874">
    <property type="term" value="C:microtubule"/>
    <property type="evidence" value="ECO:0007669"/>
    <property type="project" value="UniProtKB-KW"/>
</dbReference>
<dbReference type="GO" id="GO:0036064">
    <property type="term" value="C:ciliary basal body"/>
    <property type="evidence" value="ECO:0007669"/>
    <property type="project" value="TreeGrafter"/>
</dbReference>
<evidence type="ECO:0000256" key="5">
    <source>
        <dbReference type="ARBA" id="ARBA00022840"/>
    </source>
</evidence>
<dbReference type="FunFam" id="3.30.470.20:FF:000009">
    <property type="entry name" value="tubulin polyglutamylase TTLL5 isoform X1"/>
    <property type="match status" value="1"/>
</dbReference>
<organism evidence="7 8">
    <name type="scientific">Fasciolopsis buskii</name>
    <dbReference type="NCBI Taxonomy" id="27845"/>
    <lineage>
        <taxon>Eukaryota</taxon>
        <taxon>Metazoa</taxon>
        <taxon>Spiralia</taxon>
        <taxon>Lophotrochozoa</taxon>
        <taxon>Platyhelminthes</taxon>
        <taxon>Trematoda</taxon>
        <taxon>Digenea</taxon>
        <taxon>Plagiorchiida</taxon>
        <taxon>Echinostomata</taxon>
        <taxon>Echinostomatoidea</taxon>
        <taxon>Fasciolidae</taxon>
        <taxon>Fasciolopsis</taxon>
    </lineage>
</organism>
<keyword evidence="8" id="KW-1185">Reference proteome</keyword>
<evidence type="ECO:0000256" key="4">
    <source>
        <dbReference type="ARBA" id="ARBA00022741"/>
    </source>
</evidence>
<dbReference type="GO" id="GO:0015631">
    <property type="term" value="F:tubulin binding"/>
    <property type="evidence" value="ECO:0007669"/>
    <property type="project" value="TreeGrafter"/>
</dbReference>
<keyword evidence="5" id="KW-0067">ATP-binding</keyword>
<evidence type="ECO:0000256" key="1">
    <source>
        <dbReference type="ARBA" id="ARBA00006820"/>
    </source>
</evidence>
<comment type="caution">
    <text evidence="7">The sequence shown here is derived from an EMBL/GenBank/DDBJ whole genome shotgun (WGS) entry which is preliminary data.</text>
</comment>
<dbReference type="PANTHER" id="PTHR12241:SF161">
    <property type="entry name" value="TUBULIN POLYGLUTAMYLASE TTLL6"/>
    <property type="match status" value="1"/>
</dbReference>
<keyword evidence="4" id="KW-0547">Nucleotide-binding</keyword>
<keyword evidence="2" id="KW-0436">Ligase</keyword>
<dbReference type="GO" id="GO:0000226">
    <property type="term" value="P:microtubule cytoskeleton organization"/>
    <property type="evidence" value="ECO:0007669"/>
    <property type="project" value="TreeGrafter"/>
</dbReference>
<comment type="similarity">
    <text evidence="1">Belongs to the tubulin--tyrosine ligase family.</text>
</comment>
<feature type="compositionally biased region" description="Polar residues" evidence="6">
    <location>
        <begin position="581"/>
        <end position="594"/>
    </location>
</feature>
<dbReference type="OrthoDB" id="202825at2759"/>